<reference evidence="2" key="2">
    <citation type="submission" date="2020-09" db="EMBL/GenBank/DDBJ databases">
        <authorList>
            <person name="Sun Q."/>
            <person name="Ohkuma M."/>
        </authorList>
    </citation>
    <scope>NUCLEOTIDE SEQUENCE</scope>
    <source>
        <strain evidence="2">JCM 18487</strain>
    </source>
</reference>
<evidence type="ECO:0000313" key="2">
    <source>
        <dbReference type="EMBL" id="GGI98082.1"/>
    </source>
</evidence>
<proteinExistence type="predicted"/>
<evidence type="ECO:0000313" key="3">
    <source>
        <dbReference type="Proteomes" id="UP000637695"/>
    </source>
</evidence>
<feature type="transmembrane region" description="Helical" evidence="1">
    <location>
        <begin position="6"/>
        <end position="25"/>
    </location>
</feature>
<dbReference type="AlphaFoldDB" id="A0A917K298"/>
<keyword evidence="1" id="KW-0472">Membrane</keyword>
<keyword evidence="1" id="KW-1133">Transmembrane helix</keyword>
<keyword evidence="3" id="KW-1185">Reference proteome</keyword>
<accession>A0A917K298</accession>
<name>A0A917K298_9BACL</name>
<evidence type="ECO:0000256" key="1">
    <source>
        <dbReference type="SAM" id="Phobius"/>
    </source>
</evidence>
<reference evidence="2" key="1">
    <citation type="journal article" date="2014" name="Int. J. Syst. Evol. Microbiol.">
        <title>Complete genome sequence of Corynebacterium casei LMG S-19264T (=DSM 44701T), isolated from a smear-ripened cheese.</title>
        <authorList>
            <consortium name="US DOE Joint Genome Institute (JGI-PGF)"/>
            <person name="Walter F."/>
            <person name="Albersmeier A."/>
            <person name="Kalinowski J."/>
            <person name="Ruckert C."/>
        </authorList>
    </citation>
    <scope>NUCLEOTIDE SEQUENCE</scope>
    <source>
        <strain evidence="2">JCM 18487</strain>
    </source>
</reference>
<dbReference type="Proteomes" id="UP000637695">
    <property type="component" value="Unassembled WGS sequence"/>
</dbReference>
<gene>
    <name evidence="2" type="ORF">GCM10010885_04650</name>
</gene>
<sequence length="89" mass="10643">MVPDDVMTFVAGWFPLLSFAAGAMLYAWWRRVLLPSAIVLFGTGAAMYFRFTLHFWPWLLLYVMLSWLGSFAVWQWRTWQKERVHDRKP</sequence>
<feature type="transmembrane region" description="Helical" evidence="1">
    <location>
        <begin position="55"/>
        <end position="74"/>
    </location>
</feature>
<keyword evidence="1" id="KW-0812">Transmembrane</keyword>
<dbReference type="EMBL" id="BMOY01000004">
    <property type="protein sequence ID" value="GGI98082.1"/>
    <property type="molecule type" value="Genomic_DNA"/>
</dbReference>
<protein>
    <submittedName>
        <fullName evidence="2">Uncharacterized protein</fullName>
    </submittedName>
</protein>
<feature type="transmembrane region" description="Helical" evidence="1">
    <location>
        <begin position="32"/>
        <end position="49"/>
    </location>
</feature>
<organism evidence="2 3">
    <name type="scientific">Alicyclobacillus cellulosilyticus</name>
    <dbReference type="NCBI Taxonomy" id="1003997"/>
    <lineage>
        <taxon>Bacteria</taxon>
        <taxon>Bacillati</taxon>
        <taxon>Bacillota</taxon>
        <taxon>Bacilli</taxon>
        <taxon>Bacillales</taxon>
        <taxon>Alicyclobacillaceae</taxon>
        <taxon>Alicyclobacillus</taxon>
    </lineage>
</organism>
<comment type="caution">
    <text evidence="2">The sequence shown here is derived from an EMBL/GenBank/DDBJ whole genome shotgun (WGS) entry which is preliminary data.</text>
</comment>